<evidence type="ECO:0000313" key="11">
    <source>
        <dbReference type="Proteomes" id="UP001634007"/>
    </source>
</evidence>
<keyword evidence="6 8" id="KW-0503">Monooxygenase</keyword>
<dbReference type="GO" id="GO:0046872">
    <property type="term" value="F:metal ion binding"/>
    <property type="evidence" value="ECO:0007669"/>
    <property type="project" value="UniProtKB-KW"/>
</dbReference>
<dbReference type="PANTHER" id="PTHR47947">
    <property type="entry name" value="CYTOCHROME P450 82C3-RELATED"/>
    <property type="match status" value="1"/>
</dbReference>
<dbReference type="SUPFAM" id="SSF48264">
    <property type="entry name" value="Cytochrome P450"/>
    <property type="match status" value="1"/>
</dbReference>
<keyword evidence="9" id="KW-0812">Transmembrane</keyword>
<dbReference type="GO" id="GO:0016709">
    <property type="term" value="F:oxidoreductase activity, acting on paired donors, with incorporation or reduction of molecular oxygen, NAD(P)H as one donor, and incorporation of one atom of oxygen"/>
    <property type="evidence" value="ECO:0007669"/>
    <property type="project" value="UniProtKB-ARBA"/>
</dbReference>
<proteinExistence type="inferred from homology"/>
<dbReference type="PRINTS" id="PR00385">
    <property type="entry name" value="P450"/>
</dbReference>
<dbReference type="PANTHER" id="PTHR47947:SF49">
    <property type="entry name" value="CYTOCHROME P450 FAMILY PROTEIN"/>
    <property type="match status" value="1"/>
</dbReference>
<evidence type="ECO:0000256" key="6">
    <source>
        <dbReference type="ARBA" id="ARBA00023033"/>
    </source>
</evidence>
<dbReference type="InterPro" id="IPR036396">
    <property type="entry name" value="Cyt_P450_sf"/>
</dbReference>
<keyword evidence="5 7" id="KW-0408">Iron</keyword>
<keyword evidence="3 7" id="KW-0479">Metal-binding</keyword>
<organism evidence="10 11">
    <name type="scientific">Eucalyptus globulus</name>
    <name type="common">Tasmanian blue gum</name>
    <dbReference type="NCBI Taxonomy" id="34317"/>
    <lineage>
        <taxon>Eukaryota</taxon>
        <taxon>Viridiplantae</taxon>
        <taxon>Streptophyta</taxon>
        <taxon>Embryophyta</taxon>
        <taxon>Tracheophyta</taxon>
        <taxon>Spermatophyta</taxon>
        <taxon>Magnoliopsida</taxon>
        <taxon>eudicotyledons</taxon>
        <taxon>Gunneridae</taxon>
        <taxon>Pentapetalae</taxon>
        <taxon>rosids</taxon>
        <taxon>malvids</taxon>
        <taxon>Myrtales</taxon>
        <taxon>Myrtaceae</taxon>
        <taxon>Myrtoideae</taxon>
        <taxon>Eucalypteae</taxon>
        <taxon>Eucalyptus</taxon>
    </lineage>
</organism>
<dbReference type="AlphaFoldDB" id="A0ABD3K5C0"/>
<keyword evidence="11" id="KW-1185">Reference proteome</keyword>
<dbReference type="FunFam" id="1.10.630.10:FF:000026">
    <property type="entry name" value="Cytochrome P450 82C4"/>
    <property type="match status" value="1"/>
</dbReference>
<evidence type="ECO:0000313" key="10">
    <source>
        <dbReference type="EMBL" id="KAL3734082.1"/>
    </source>
</evidence>
<reference evidence="10 11" key="1">
    <citation type="submission" date="2024-11" db="EMBL/GenBank/DDBJ databases">
        <title>Chromosome-level genome assembly of Eucalyptus globulus Labill. provides insights into its genome evolution.</title>
        <authorList>
            <person name="Li X."/>
        </authorList>
    </citation>
    <scope>NUCLEOTIDE SEQUENCE [LARGE SCALE GENOMIC DNA]</scope>
    <source>
        <strain evidence="10">CL2024</strain>
        <tissue evidence="10">Fresh tender leaves</tissue>
    </source>
</reference>
<comment type="cofactor">
    <cofactor evidence="7">
        <name>heme</name>
        <dbReference type="ChEBI" id="CHEBI:30413"/>
    </cofactor>
</comment>
<evidence type="ECO:0000256" key="2">
    <source>
        <dbReference type="ARBA" id="ARBA00022617"/>
    </source>
</evidence>
<evidence type="ECO:0000256" key="9">
    <source>
        <dbReference type="SAM" id="Phobius"/>
    </source>
</evidence>
<dbReference type="InterPro" id="IPR002401">
    <property type="entry name" value="Cyt_P450_E_grp-I"/>
</dbReference>
<dbReference type="Pfam" id="PF00067">
    <property type="entry name" value="p450"/>
    <property type="match status" value="1"/>
</dbReference>
<evidence type="ECO:0000256" key="7">
    <source>
        <dbReference type="PIRSR" id="PIRSR602401-1"/>
    </source>
</evidence>
<evidence type="ECO:0000256" key="4">
    <source>
        <dbReference type="ARBA" id="ARBA00023002"/>
    </source>
</evidence>
<name>A0ABD3K5C0_EUCGL</name>
<keyword evidence="9" id="KW-1133">Transmembrane helix</keyword>
<keyword evidence="4 8" id="KW-0560">Oxidoreductase</keyword>
<dbReference type="EMBL" id="JBJKBG010000006">
    <property type="protein sequence ID" value="KAL3734082.1"/>
    <property type="molecule type" value="Genomic_DNA"/>
</dbReference>
<accession>A0ABD3K5C0</accession>
<comment type="similarity">
    <text evidence="1 8">Belongs to the cytochrome P450 family.</text>
</comment>
<evidence type="ECO:0008006" key="12">
    <source>
        <dbReference type="Google" id="ProtNLM"/>
    </source>
</evidence>
<gene>
    <name evidence="10" type="ORF">ACJRO7_023436</name>
</gene>
<protein>
    <recommendedName>
        <fullName evidence="12">Cytochrome P450</fullName>
    </recommendedName>
</protein>
<dbReference type="InterPro" id="IPR001128">
    <property type="entry name" value="Cyt_P450"/>
</dbReference>
<dbReference type="PRINTS" id="PR00463">
    <property type="entry name" value="EP450I"/>
</dbReference>
<dbReference type="Proteomes" id="UP001634007">
    <property type="component" value="Unassembled WGS sequence"/>
</dbReference>
<dbReference type="Gene3D" id="1.10.630.10">
    <property type="entry name" value="Cytochrome P450"/>
    <property type="match status" value="1"/>
</dbReference>
<evidence type="ECO:0000256" key="5">
    <source>
        <dbReference type="ARBA" id="ARBA00023004"/>
    </source>
</evidence>
<evidence type="ECO:0000256" key="1">
    <source>
        <dbReference type="ARBA" id="ARBA00010617"/>
    </source>
</evidence>
<evidence type="ECO:0000256" key="8">
    <source>
        <dbReference type="RuleBase" id="RU000461"/>
    </source>
</evidence>
<feature type="transmembrane region" description="Helical" evidence="9">
    <location>
        <begin position="6"/>
        <end position="28"/>
    </location>
</feature>
<comment type="caution">
    <text evidence="10">The sequence shown here is derived from an EMBL/GenBank/DDBJ whole genome shotgun (WGS) entry which is preliminary data.</text>
</comment>
<feature type="binding site" description="axial binding residue" evidence="7">
    <location>
        <position position="468"/>
    </location>
    <ligand>
        <name>heme</name>
        <dbReference type="ChEBI" id="CHEBI:30413"/>
    </ligand>
    <ligandPart>
        <name>Fe</name>
        <dbReference type="ChEBI" id="CHEBI:18248"/>
    </ligandPart>
</feature>
<sequence>MYFLLGSLNFTNLVGILVILALSFLVLWRSRSSSSSKLKTAPEAAGAWPVIGHLPVLAKSKLPHKTLAAMADEFGPIFTLRLGSFPTMVVSSSEIAKECFTKHELALSSRWPSLSSEILGYDGALFGLAPCSPYWREVRKIATLELLSNRRIKSLLNPVLASATDLAIKELHGLWSEKKDDSGHISVDLKQWFAKLTLNVILNIVAGTGHYSGTAMMDEEEERRRCHDAVREFFRLMGTFTVADALPFLRWLDLGGHEKAMKRTMKELDTILSNWLEEHKRKKKVDLDKSQGDQDFMDVMLSTLNGMDIAGYDADTIAKATCLAMIAGGSDTTMATLTWAISLLLNNLPILKRVQEELDNHIGKQRHMIESDIANLAFLQATVKETLRLYPASPLFGRQSTEDCVIDEYHVRKGTRMMFNLWKIQTDPRLWPDPLKFQPGRFLSSHKDLEAEDHNFELFPFGGGRRICVGMSFALQSLHFILARFLHAFEVSTRGNSLVDMSEDFGAILKKARPLEVMLTPRLPRELYESVYSAKR</sequence>
<evidence type="ECO:0000256" key="3">
    <source>
        <dbReference type="ARBA" id="ARBA00022723"/>
    </source>
</evidence>
<dbReference type="PROSITE" id="PS00086">
    <property type="entry name" value="CYTOCHROME_P450"/>
    <property type="match status" value="1"/>
</dbReference>
<dbReference type="InterPro" id="IPR017972">
    <property type="entry name" value="Cyt_P450_CS"/>
</dbReference>
<keyword evidence="2 7" id="KW-0349">Heme</keyword>
<keyword evidence="9" id="KW-0472">Membrane</keyword>
<dbReference type="InterPro" id="IPR050651">
    <property type="entry name" value="Plant_Cytochrome_P450_Monoox"/>
</dbReference>